<proteinExistence type="predicted"/>
<dbReference type="RefSeq" id="WP_090685204.1">
    <property type="nucleotide sequence ID" value="NZ_CADERL010000001.1"/>
</dbReference>
<dbReference type="Proteomes" id="UP000199706">
    <property type="component" value="Unassembled WGS sequence"/>
</dbReference>
<dbReference type="OrthoDB" id="8720906at2"/>
<sequence>MREIRTFELDHGEPAAAWRVAQPLTLQVMAGQVWLTVEGDLRDYWLASGETFELKRGARVWVSAGQGGTRLVLAFASDAAGALGRPVAEAARRSARNWVPRWLQTI</sequence>
<reference evidence="1 2" key="1">
    <citation type="submission" date="2016-10" db="EMBL/GenBank/DDBJ databases">
        <authorList>
            <person name="de Groot N.N."/>
        </authorList>
    </citation>
    <scope>NUCLEOTIDE SEQUENCE [LARGE SCALE GENOMIC DNA]</scope>
    <source>
        <strain evidence="1 2">LMG 2247</strain>
    </source>
</reference>
<protein>
    <recommendedName>
        <fullName evidence="3">DUF2917 family protein</fullName>
    </recommendedName>
</protein>
<organism evidence="1 2">
    <name type="scientific">Paraburkholderia phenazinium</name>
    <dbReference type="NCBI Taxonomy" id="60549"/>
    <lineage>
        <taxon>Bacteria</taxon>
        <taxon>Pseudomonadati</taxon>
        <taxon>Pseudomonadota</taxon>
        <taxon>Betaproteobacteria</taxon>
        <taxon>Burkholderiales</taxon>
        <taxon>Burkholderiaceae</taxon>
        <taxon>Paraburkholderia</taxon>
    </lineage>
</organism>
<dbReference type="EMBL" id="FNCJ01000005">
    <property type="protein sequence ID" value="SDG84106.1"/>
    <property type="molecule type" value="Genomic_DNA"/>
</dbReference>
<evidence type="ECO:0000313" key="1">
    <source>
        <dbReference type="EMBL" id="SDG84106.1"/>
    </source>
</evidence>
<evidence type="ECO:0000313" key="2">
    <source>
        <dbReference type="Proteomes" id="UP000199706"/>
    </source>
</evidence>
<dbReference type="InterPro" id="IPR021317">
    <property type="entry name" value="DUF2917"/>
</dbReference>
<evidence type="ECO:0008006" key="3">
    <source>
        <dbReference type="Google" id="ProtNLM"/>
    </source>
</evidence>
<name>A0A1G7XJ12_9BURK</name>
<gene>
    <name evidence="1" type="ORF">SAMN05216466_105371</name>
</gene>
<accession>A0A1G7XJ12</accession>
<dbReference type="AlphaFoldDB" id="A0A1G7XJ12"/>
<dbReference type="Pfam" id="PF11142">
    <property type="entry name" value="DUF2917"/>
    <property type="match status" value="1"/>
</dbReference>